<dbReference type="Gene3D" id="3.80.10.10">
    <property type="entry name" value="Ribonuclease Inhibitor"/>
    <property type="match status" value="2"/>
</dbReference>
<evidence type="ECO:0000256" key="6">
    <source>
        <dbReference type="ARBA" id="ARBA00022816"/>
    </source>
</evidence>
<accession>A0ABM1YCB7</accession>
<dbReference type="InterPro" id="IPR032710">
    <property type="entry name" value="NTF2-like_dom_sf"/>
</dbReference>
<dbReference type="InterPro" id="IPR030217">
    <property type="entry name" value="NXF_fam"/>
</dbReference>
<dbReference type="Pfam" id="PF24048">
    <property type="entry name" value="LRR_NXF1-5"/>
    <property type="match status" value="1"/>
</dbReference>
<dbReference type="InterPro" id="IPR018222">
    <property type="entry name" value="Nuclear_transport_factor_2_euk"/>
</dbReference>
<dbReference type="PANTHER" id="PTHR10662">
    <property type="entry name" value="NUCLEAR RNA EXPORT FACTOR"/>
    <property type="match status" value="1"/>
</dbReference>
<feature type="domain" description="TAP-C" evidence="10">
    <location>
        <begin position="874"/>
        <end position="929"/>
    </location>
</feature>
<evidence type="ECO:0000259" key="9">
    <source>
        <dbReference type="PROSITE" id="PS50177"/>
    </source>
</evidence>
<dbReference type="EnsemblMetazoa" id="AALFPA23_007849.R10493">
    <property type="protein sequence ID" value="AALFPA23_007849.P10493"/>
    <property type="gene ID" value="AALFPA23_007849"/>
</dbReference>
<dbReference type="SUPFAM" id="SSF54427">
    <property type="entry name" value="NTF2-like"/>
    <property type="match status" value="1"/>
</dbReference>
<dbReference type="PROSITE" id="PS51281">
    <property type="entry name" value="TAP_C"/>
    <property type="match status" value="1"/>
</dbReference>
<feature type="compositionally biased region" description="Basic and acidic residues" evidence="8">
    <location>
        <begin position="37"/>
        <end position="49"/>
    </location>
</feature>
<dbReference type="SMART" id="SM00804">
    <property type="entry name" value="TAP_C"/>
    <property type="match status" value="1"/>
</dbReference>
<feature type="compositionally biased region" description="Polar residues" evidence="8">
    <location>
        <begin position="1"/>
        <end position="10"/>
    </location>
</feature>
<comment type="similarity">
    <text evidence="2">Belongs to the NXF family.</text>
</comment>
<dbReference type="InterPro" id="IPR032675">
    <property type="entry name" value="LRR_dom_sf"/>
</dbReference>
<dbReference type="RefSeq" id="XP_019558233.2">
    <property type="nucleotide sequence ID" value="XM_019702688.3"/>
</dbReference>
<dbReference type="Gene3D" id="1.10.8.10">
    <property type="entry name" value="DNA helicase RuvA subunit, C-terminal domain"/>
    <property type="match status" value="1"/>
</dbReference>
<sequence length="934" mass="107420">MSNLDDQYNTFMEELEQKPDIRKLGFHHDDEDDDDPMRDVRAMAEADRRSNRRIKNPVAFAPRPMDDDDGVPGERMEMDDAAGPITELNPNDMNRKVLVMRSGEMDIALEPEKALVYTCFNTTYDRASLNRADVWHQIMVHHEGKYGKEEVLEALFTVISTDDFYPVAYRQHTNLDYFLVRLCSKALVKLFDKNLKLPMPGSSDPLKLTVKLNIAKYIQGQLYPNGKIFSAVAERCDNAGLYGFSNMLNLDSFRNHGDFEELCVFLGNRAHLELVCSSINRLDEIRAKINAIKLTNNSIAHISPLVAIKDLPIQTLDLRFNRIKHPASLRPLKGCGINELYIEGNGIVDVPGYMDVLKEYFPHIIKIDSTFLGAKQRKQQKVVAAANRVGGDDEVEVTSTVGEMFASINGVVRNASDFKKYKFNTKWHQVVVSHDGRYDKTEILENLFAMLDSYDFYPCYYRTYSKQDEFFVINCYEALAFLVQSKLALKIKSSNEYISIVLKMDMADFKDGQVVVEEKLNFALQDRFNDRCLDLCNFQQHLDRIKFVDFSVKSTRTLSTILTLAGRKYGIACLILRLRHNGIRSLGALSSLISYPKLIALDLRFNDIRSFDDLQGVIKTKIKEVFLDNNPVCNAAETGIEYIRQVRKFFPAMEKLDGIPLLDKGNVNFSQNFICTPEAYKFTESFVKHYFSIYDSFQRSSLKDLYHPKAQFSMTSSFTQSKTMDSHQVRLNAYQGKSRNLLRLANIDRAISSLVVGSERIANVLVSFPKTEHDFYSFRVDTPIFRPECVVITVHGAFKEMANSLLSDDFVLGFTRTFYIQPCAKGLGIFEKAIEFKIYNDLFHMYNLTTYGRENVFKHHDEPEVADPFVPHSEERENTIIVFQELTRLNRKWCMRCLEESSWNLKVALNIFLKLYEEDRIPENGFDTTLGQKR</sequence>
<dbReference type="SUPFAM" id="SSF54928">
    <property type="entry name" value="RNA-binding domain, RBD"/>
    <property type="match status" value="1"/>
</dbReference>
<name>A0ABM1YCB7_AEDAL</name>
<dbReference type="Gene3D" id="3.10.450.50">
    <property type="match status" value="1"/>
</dbReference>
<reference evidence="12" key="1">
    <citation type="journal article" date="2015" name="Proc. Natl. Acad. Sci. U.S.A.">
        <title>Genome sequence of the Asian Tiger mosquito, Aedes albopictus, reveals insights into its biology, genetics, and evolution.</title>
        <authorList>
            <person name="Chen X.G."/>
            <person name="Jiang X."/>
            <person name="Gu J."/>
            <person name="Xu M."/>
            <person name="Wu Y."/>
            <person name="Deng Y."/>
            <person name="Zhang C."/>
            <person name="Bonizzoni M."/>
            <person name="Dermauw W."/>
            <person name="Vontas J."/>
            <person name="Armbruster P."/>
            <person name="Huang X."/>
            <person name="Yang Y."/>
            <person name="Zhang H."/>
            <person name="He W."/>
            <person name="Peng H."/>
            <person name="Liu Y."/>
            <person name="Wu K."/>
            <person name="Chen J."/>
            <person name="Lirakis M."/>
            <person name="Topalis P."/>
            <person name="Van Leeuwen T."/>
            <person name="Hall A.B."/>
            <person name="Jiang X."/>
            <person name="Thorpe C."/>
            <person name="Mueller R.L."/>
            <person name="Sun C."/>
            <person name="Waterhouse R.M."/>
            <person name="Yan G."/>
            <person name="Tu Z.J."/>
            <person name="Fang X."/>
            <person name="James A.A."/>
        </authorList>
    </citation>
    <scope>NUCLEOTIDE SEQUENCE [LARGE SCALE GENOMIC DNA]</scope>
    <source>
        <strain evidence="12">Foshan</strain>
    </source>
</reference>
<evidence type="ECO:0000256" key="2">
    <source>
        <dbReference type="ARBA" id="ARBA00009285"/>
    </source>
</evidence>
<dbReference type="InterPro" id="IPR002075">
    <property type="entry name" value="NTF2_dom"/>
</dbReference>
<dbReference type="InterPro" id="IPR012677">
    <property type="entry name" value="Nucleotide-bd_a/b_plait_sf"/>
</dbReference>
<keyword evidence="7" id="KW-0539">Nucleus</keyword>
<dbReference type="Pfam" id="PF22602">
    <property type="entry name" value="NXF_NTF2"/>
    <property type="match status" value="1"/>
</dbReference>
<evidence type="ECO:0000256" key="4">
    <source>
        <dbReference type="ARBA" id="ARBA00022614"/>
    </source>
</evidence>
<dbReference type="GeneID" id="109427121"/>
<feature type="compositionally biased region" description="Basic and acidic residues" evidence="8">
    <location>
        <begin position="15"/>
        <end position="29"/>
    </location>
</feature>
<organism evidence="11 12">
    <name type="scientific">Aedes albopictus</name>
    <name type="common">Asian tiger mosquito</name>
    <name type="synonym">Stegomyia albopicta</name>
    <dbReference type="NCBI Taxonomy" id="7160"/>
    <lineage>
        <taxon>Eukaryota</taxon>
        <taxon>Metazoa</taxon>
        <taxon>Ecdysozoa</taxon>
        <taxon>Arthropoda</taxon>
        <taxon>Hexapoda</taxon>
        <taxon>Insecta</taxon>
        <taxon>Pterygota</taxon>
        <taxon>Neoptera</taxon>
        <taxon>Endopterygota</taxon>
        <taxon>Diptera</taxon>
        <taxon>Nematocera</taxon>
        <taxon>Culicoidea</taxon>
        <taxon>Culicidae</taxon>
        <taxon>Culicinae</taxon>
        <taxon>Aedini</taxon>
        <taxon>Aedes</taxon>
        <taxon>Stegomyia</taxon>
    </lineage>
</organism>
<evidence type="ECO:0000256" key="8">
    <source>
        <dbReference type="SAM" id="MobiDB-lite"/>
    </source>
</evidence>
<dbReference type="InterPro" id="IPR035979">
    <property type="entry name" value="RBD_domain_sf"/>
</dbReference>
<keyword evidence="12" id="KW-1185">Reference proteome</keyword>
<keyword evidence="3" id="KW-0813">Transport</keyword>
<dbReference type="SUPFAM" id="SSF52058">
    <property type="entry name" value="L domain-like"/>
    <property type="match status" value="2"/>
</dbReference>
<keyword evidence="6" id="KW-0509">mRNA transport</keyword>
<evidence type="ECO:0000313" key="11">
    <source>
        <dbReference type="EnsemblMetazoa" id="AALFPA23_007849.P10493"/>
    </source>
</evidence>
<dbReference type="InterPro" id="IPR057125">
    <property type="entry name" value="NXF1/2/3/5-like_LRR"/>
</dbReference>
<evidence type="ECO:0000256" key="1">
    <source>
        <dbReference type="ARBA" id="ARBA00004123"/>
    </source>
</evidence>
<dbReference type="SUPFAM" id="SSF46934">
    <property type="entry name" value="UBA-like"/>
    <property type="match status" value="1"/>
</dbReference>
<feature type="domain" description="NTF2" evidence="9">
    <location>
        <begin position="682"/>
        <end position="845"/>
    </location>
</feature>
<evidence type="ECO:0000259" key="10">
    <source>
        <dbReference type="PROSITE" id="PS51281"/>
    </source>
</evidence>
<evidence type="ECO:0000256" key="5">
    <source>
        <dbReference type="ARBA" id="ARBA00022737"/>
    </source>
</evidence>
<reference evidence="11" key="2">
    <citation type="submission" date="2025-05" db="UniProtKB">
        <authorList>
            <consortium name="EnsemblMetazoa"/>
        </authorList>
    </citation>
    <scope>IDENTIFICATION</scope>
    <source>
        <strain evidence="11">Foshan</strain>
    </source>
</reference>
<protein>
    <submittedName>
        <fullName evidence="11">Uncharacterized protein</fullName>
    </submittedName>
</protein>
<evidence type="ECO:0000256" key="3">
    <source>
        <dbReference type="ARBA" id="ARBA00022448"/>
    </source>
</evidence>
<evidence type="ECO:0000313" key="12">
    <source>
        <dbReference type="Proteomes" id="UP000069940"/>
    </source>
</evidence>
<dbReference type="Gene3D" id="3.30.70.330">
    <property type="match status" value="1"/>
</dbReference>
<dbReference type="Proteomes" id="UP000069940">
    <property type="component" value="Unassembled WGS sequence"/>
</dbReference>
<feature type="region of interest" description="Disordered" evidence="8">
    <location>
        <begin position="1"/>
        <end position="73"/>
    </location>
</feature>
<comment type="subcellular location">
    <subcellularLocation>
        <location evidence="1">Nucleus</location>
    </subcellularLocation>
</comment>
<dbReference type="InterPro" id="IPR005637">
    <property type="entry name" value="TAP_C_dom"/>
</dbReference>
<dbReference type="InterPro" id="IPR009060">
    <property type="entry name" value="UBA-like_sf"/>
</dbReference>
<evidence type="ECO:0000256" key="7">
    <source>
        <dbReference type="ARBA" id="ARBA00023242"/>
    </source>
</evidence>
<keyword evidence="4" id="KW-0433">Leucine-rich repeat</keyword>
<proteinExistence type="inferred from homology"/>
<keyword evidence="5" id="KW-0677">Repeat</keyword>
<dbReference type="PANTHER" id="PTHR10662:SF22">
    <property type="entry name" value="NUCLEAR RNA EXPORT FACTOR 1"/>
    <property type="match status" value="1"/>
</dbReference>
<dbReference type="PROSITE" id="PS50177">
    <property type="entry name" value="NTF2_DOMAIN"/>
    <property type="match status" value="1"/>
</dbReference>
<dbReference type="Pfam" id="PF03943">
    <property type="entry name" value="TAP_C"/>
    <property type="match status" value="1"/>
</dbReference>